<reference evidence="3" key="2">
    <citation type="submission" date="2021-04" db="EMBL/GenBank/DDBJ databases">
        <authorList>
            <person name="Gilroy R."/>
        </authorList>
    </citation>
    <scope>NUCLEOTIDE SEQUENCE</scope>
    <source>
        <strain evidence="3">CHK187-11901</strain>
    </source>
</reference>
<dbReference type="EMBL" id="DWWM01000051">
    <property type="protein sequence ID" value="HJC37037.1"/>
    <property type="molecule type" value="Genomic_DNA"/>
</dbReference>
<gene>
    <name evidence="3" type="ORF">H9702_07920</name>
</gene>
<proteinExistence type="predicted"/>
<dbReference type="Proteomes" id="UP000823896">
    <property type="component" value="Unassembled WGS sequence"/>
</dbReference>
<dbReference type="Pfam" id="PF12682">
    <property type="entry name" value="Flavodoxin_4"/>
    <property type="match status" value="1"/>
</dbReference>
<dbReference type="InterPro" id="IPR029039">
    <property type="entry name" value="Flavoprotein-like_sf"/>
</dbReference>
<protein>
    <recommendedName>
        <fullName evidence="2">Flavodoxin-like domain-containing protein</fullName>
    </recommendedName>
</protein>
<dbReference type="AlphaFoldDB" id="A0A9D2NRC9"/>
<feature type="region of interest" description="Disordered" evidence="1">
    <location>
        <begin position="68"/>
        <end position="93"/>
    </location>
</feature>
<evidence type="ECO:0000313" key="4">
    <source>
        <dbReference type="Proteomes" id="UP000823896"/>
    </source>
</evidence>
<dbReference type="InterPro" id="IPR008254">
    <property type="entry name" value="Flavodoxin/NO_synth"/>
</dbReference>
<dbReference type="GO" id="GO:0010181">
    <property type="term" value="F:FMN binding"/>
    <property type="evidence" value="ECO:0007669"/>
    <property type="project" value="InterPro"/>
</dbReference>
<organism evidence="3 4">
    <name type="scientific">Candidatus Merdibacter merdavium</name>
    <dbReference type="NCBI Taxonomy" id="2838692"/>
    <lineage>
        <taxon>Bacteria</taxon>
        <taxon>Bacillati</taxon>
        <taxon>Bacillota</taxon>
        <taxon>Erysipelotrichia</taxon>
        <taxon>Erysipelotrichales</taxon>
        <taxon>Erysipelotrichaceae</taxon>
        <taxon>Merdibacter</taxon>
    </lineage>
</organism>
<dbReference type="GO" id="GO:0016651">
    <property type="term" value="F:oxidoreductase activity, acting on NAD(P)H"/>
    <property type="evidence" value="ECO:0007669"/>
    <property type="project" value="UniProtKB-ARBA"/>
</dbReference>
<sequence length="108" mass="11543">MIAIGTPTWWHTMAPAVRSFLAQHDFAGKTAVPFMTNGGWPGHVIRDMKALCCGAAFACEMEVRFDSAGGSRMESKQSGSLDRRGESAGGMTQVRAVPGSSFFDLNVS</sequence>
<name>A0A9D2NRC9_9FIRM</name>
<dbReference type="PANTHER" id="PTHR39201">
    <property type="entry name" value="EXPORTED PROTEIN-RELATED"/>
    <property type="match status" value="1"/>
</dbReference>
<reference evidence="3" key="1">
    <citation type="journal article" date="2021" name="PeerJ">
        <title>Extensive microbial diversity within the chicken gut microbiome revealed by metagenomics and culture.</title>
        <authorList>
            <person name="Gilroy R."/>
            <person name="Ravi A."/>
            <person name="Getino M."/>
            <person name="Pursley I."/>
            <person name="Horton D.L."/>
            <person name="Alikhan N.F."/>
            <person name="Baker D."/>
            <person name="Gharbi K."/>
            <person name="Hall N."/>
            <person name="Watson M."/>
            <person name="Adriaenssens E.M."/>
            <person name="Foster-Nyarko E."/>
            <person name="Jarju S."/>
            <person name="Secka A."/>
            <person name="Antonio M."/>
            <person name="Oren A."/>
            <person name="Chaudhuri R.R."/>
            <person name="La Ragione R."/>
            <person name="Hildebrand F."/>
            <person name="Pallen M.J."/>
        </authorList>
    </citation>
    <scope>NUCLEOTIDE SEQUENCE</scope>
    <source>
        <strain evidence="3">CHK187-11901</strain>
    </source>
</reference>
<accession>A0A9D2NRC9</accession>
<dbReference type="SUPFAM" id="SSF52218">
    <property type="entry name" value="Flavoproteins"/>
    <property type="match status" value="1"/>
</dbReference>
<comment type="caution">
    <text evidence="3">The sequence shown here is derived from an EMBL/GenBank/DDBJ whole genome shotgun (WGS) entry which is preliminary data.</text>
</comment>
<dbReference type="Gene3D" id="3.40.50.360">
    <property type="match status" value="1"/>
</dbReference>
<evidence type="ECO:0000256" key="1">
    <source>
        <dbReference type="SAM" id="MobiDB-lite"/>
    </source>
</evidence>
<evidence type="ECO:0000313" key="3">
    <source>
        <dbReference type="EMBL" id="HJC37037.1"/>
    </source>
</evidence>
<feature type="domain" description="Flavodoxin-like" evidence="2">
    <location>
        <begin position="2"/>
        <end position="51"/>
    </location>
</feature>
<dbReference type="PANTHER" id="PTHR39201:SF1">
    <property type="entry name" value="FLAVODOXIN-LIKE DOMAIN-CONTAINING PROTEIN"/>
    <property type="match status" value="1"/>
</dbReference>
<evidence type="ECO:0000259" key="2">
    <source>
        <dbReference type="Pfam" id="PF12682"/>
    </source>
</evidence>